<dbReference type="GO" id="GO:0004519">
    <property type="term" value="F:endonuclease activity"/>
    <property type="evidence" value="ECO:0007669"/>
    <property type="project" value="InterPro"/>
</dbReference>
<dbReference type="KEGG" id="enn:FRE64_16670"/>
<evidence type="ECO:0000313" key="1">
    <source>
        <dbReference type="EMBL" id="QDZ41606.1"/>
    </source>
</evidence>
<dbReference type="Pfam" id="PF09907">
    <property type="entry name" value="HigB_toxin"/>
    <property type="match status" value="1"/>
</dbReference>
<dbReference type="AlphaFoldDB" id="A0A5B8NRD4"/>
<reference evidence="1" key="1">
    <citation type="submission" date="2019-08" db="EMBL/GenBank/DDBJ databases">
        <title>Carotenoids and Carotenoid Binding Proteins in the Halophilic Cyanobacterium Euhalothece sp. ZM00.</title>
        <authorList>
            <person name="Cho S.M."/>
            <person name="Song J.Y."/>
            <person name="Park Y.-I."/>
        </authorList>
    </citation>
    <scope>NUCLEOTIDE SEQUENCE [LARGE SCALE GENOMIC DNA]</scope>
    <source>
        <strain evidence="1">Z-M001</strain>
        <plasmid evidence="1">pEu1</plasmid>
    </source>
</reference>
<name>A0A5B8NRD4_9CHRO</name>
<sequence>MRIISYKTLRVAANKHPDLKQPLDDWYKIAKSANWTSLNDVRKTFKSADSVGNFTVFNIKGNHYRLIVGIDYQKQIIFIKYVLTHAEYDKEAWKNDPYY</sequence>
<gene>
    <name evidence="1" type="ORF">FRE64_16670</name>
</gene>
<dbReference type="EMBL" id="CP042327">
    <property type="protein sequence ID" value="QDZ41606.1"/>
    <property type="molecule type" value="Genomic_DNA"/>
</dbReference>
<dbReference type="InterPro" id="IPR018669">
    <property type="entry name" value="Toxin_HigB"/>
</dbReference>
<evidence type="ECO:0000313" key="2">
    <source>
        <dbReference type="Proteomes" id="UP000318453"/>
    </source>
</evidence>
<accession>A0A5B8NRD4</accession>
<dbReference type="Proteomes" id="UP000318453">
    <property type="component" value="Plasmid pEu1"/>
</dbReference>
<dbReference type="OrthoDB" id="9799912at2"/>
<dbReference type="GO" id="GO:0110001">
    <property type="term" value="C:toxin-antitoxin complex"/>
    <property type="evidence" value="ECO:0007669"/>
    <property type="project" value="InterPro"/>
</dbReference>
<organism evidence="1 2">
    <name type="scientific">Euhalothece natronophila Z-M001</name>
    <dbReference type="NCBI Taxonomy" id="522448"/>
    <lineage>
        <taxon>Bacteria</taxon>
        <taxon>Bacillati</taxon>
        <taxon>Cyanobacteriota</taxon>
        <taxon>Cyanophyceae</taxon>
        <taxon>Oscillatoriophycideae</taxon>
        <taxon>Chroococcales</taxon>
        <taxon>Halothecacae</taxon>
        <taxon>Halothece cluster</taxon>
        <taxon>Euhalothece</taxon>
    </lineage>
</organism>
<protein>
    <submittedName>
        <fullName evidence="1">Type II toxin-antitoxin system HigB family toxin</fullName>
    </submittedName>
</protein>
<keyword evidence="2" id="KW-1185">Reference proteome</keyword>
<keyword evidence="1" id="KW-0614">Plasmid</keyword>
<dbReference type="RefSeq" id="WP_146297506.1">
    <property type="nucleotide sequence ID" value="NZ_CP042327.1"/>
</dbReference>
<geneLocation type="plasmid" evidence="2">
    <name>peu1</name>
</geneLocation>
<proteinExistence type="predicted"/>
<dbReference type="GO" id="GO:0003723">
    <property type="term" value="F:RNA binding"/>
    <property type="evidence" value="ECO:0007669"/>
    <property type="project" value="InterPro"/>
</dbReference>